<reference evidence="2 3" key="1">
    <citation type="journal article" date="2024" name="IMA Fungus">
        <title>Apiospora arundinis, a panoply of carbohydrate-active enzymes and secondary metabolites.</title>
        <authorList>
            <person name="Sorensen T."/>
            <person name="Petersen C."/>
            <person name="Muurmann A.T."/>
            <person name="Christiansen J.V."/>
            <person name="Brundto M.L."/>
            <person name="Overgaard C.K."/>
            <person name="Boysen A.T."/>
            <person name="Wollenberg R.D."/>
            <person name="Larsen T.O."/>
            <person name="Sorensen J.L."/>
            <person name="Nielsen K.L."/>
            <person name="Sondergaard T.E."/>
        </authorList>
    </citation>
    <scope>NUCLEOTIDE SEQUENCE [LARGE SCALE GENOMIC DNA]</scope>
    <source>
        <strain evidence="2 3">AAU 773</strain>
    </source>
</reference>
<dbReference type="PANTHER" id="PTHR35910:SF6">
    <property type="entry name" value="2EXR DOMAIN-CONTAINING PROTEIN"/>
    <property type="match status" value="1"/>
</dbReference>
<evidence type="ECO:0000259" key="1">
    <source>
        <dbReference type="Pfam" id="PF20150"/>
    </source>
</evidence>
<dbReference type="Proteomes" id="UP001390339">
    <property type="component" value="Unassembled WGS sequence"/>
</dbReference>
<gene>
    <name evidence="2" type="ORF">PGQ11_005936</name>
</gene>
<sequence>MASDELPRFSLFRDLPAELRLLIWKEALAIDCVWAAVLAERETEHLDGTRRIVREARFRMHFVGPSPHWVGQACHEARETMKLVFGPPFRGPRGPKLIVGDKTRSDKEDRYYWINPAATVLVLHSPRHSTRLLRGFARDELARIEHLAVFWAHWATIAAFNMRLRQECPGLRTLIIEKGRLRYQKCADHIRYPPLDAETASIYMRLSHPDAPVDDDQDLRSQEFRERTFVWKEDMPVKPRVHLLTDRGSMANSPIPKQSKSL</sequence>
<organism evidence="2 3">
    <name type="scientific">Apiospora arundinis</name>
    <dbReference type="NCBI Taxonomy" id="335852"/>
    <lineage>
        <taxon>Eukaryota</taxon>
        <taxon>Fungi</taxon>
        <taxon>Dikarya</taxon>
        <taxon>Ascomycota</taxon>
        <taxon>Pezizomycotina</taxon>
        <taxon>Sordariomycetes</taxon>
        <taxon>Xylariomycetidae</taxon>
        <taxon>Amphisphaeriales</taxon>
        <taxon>Apiosporaceae</taxon>
        <taxon>Apiospora</taxon>
    </lineage>
</organism>
<dbReference type="InterPro" id="IPR045518">
    <property type="entry name" value="2EXR"/>
</dbReference>
<protein>
    <recommendedName>
        <fullName evidence="1">2EXR domain-containing protein</fullName>
    </recommendedName>
</protein>
<accession>A0ABR2IR26</accession>
<dbReference type="PANTHER" id="PTHR35910">
    <property type="entry name" value="2EXR DOMAIN-CONTAINING PROTEIN"/>
    <property type="match status" value="1"/>
</dbReference>
<evidence type="ECO:0000313" key="2">
    <source>
        <dbReference type="EMBL" id="KAK8867358.1"/>
    </source>
</evidence>
<keyword evidence="3" id="KW-1185">Reference proteome</keyword>
<comment type="caution">
    <text evidence="2">The sequence shown here is derived from an EMBL/GenBank/DDBJ whole genome shotgun (WGS) entry which is preliminary data.</text>
</comment>
<dbReference type="Pfam" id="PF20150">
    <property type="entry name" value="2EXR"/>
    <property type="match status" value="1"/>
</dbReference>
<proteinExistence type="predicted"/>
<name>A0ABR2IR26_9PEZI</name>
<evidence type="ECO:0000313" key="3">
    <source>
        <dbReference type="Proteomes" id="UP001390339"/>
    </source>
</evidence>
<feature type="domain" description="2EXR" evidence="1">
    <location>
        <begin position="9"/>
        <end position="117"/>
    </location>
</feature>
<dbReference type="EMBL" id="JAPCWZ010000004">
    <property type="protein sequence ID" value="KAK8867358.1"/>
    <property type="molecule type" value="Genomic_DNA"/>
</dbReference>